<evidence type="ECO:0000313" key="1">
    <source>
        <dbReference type="EMBL" id="GFH07289.1"/>
    </source>
</evidence>
<comment type="caution">
    <text evidence="1">The sequence shown here is derived from an EMBL/GenBank/DDBJ whole genome shotgun (WGS) entry which is preliminary data.</text>
</comment>
<evidence type="ECO:0000313" key="2">
    <source>
        <dbReference type="Proteomes" id="UP000485058"/>
    </source>
</evidence>
<accession>A0A699YMJ2</accession>
<protein>
    <submittedName>
        <fullName evidence="1">AAA domain-containing protein</fullName>
    </submittedName>
</protein>
<keyword evidence="2" id="KW-1185">Reference proteome</keyword>
<reference evidence="1 2" key="1">
    <citation type="submission" date="2020-02" db="EMBL/GenBank/DDBJ databases">
        <title>Draft genome sequence of Haematococcus lacustris strain NIES-144.</title>
        <authorList>
            <person name="Morimoto D."/>
            <person name="Nakagawa S."/>
            <person name="Yoshida T."/>
            <person name="Sawayama S."/>
        </authorList>
    </citation>
    <scope>NUCLEOTIDE SEQUENCE [LARGE SCALE GENOMIC DNA]</scope>
    <source>
        <strain evidence="1 2">NIES-144</strain>
    </source>
</reference>
<dbReference type="Proteomes" id="UP000485058">
    <property type="component" value="Unassembled WGS sequence"/>
</dbReference>
<dbReference type="AlphaFoldDB" id="A0A699YMJ2"/>
<name>A0A699YMJ2_HAELA</name>
<proteinExistence type="predicted"/>
<sequence length="73" mass="8549">VYPYSCPGEHQIQLSWHWGQDHVQHPLQQFLVLRDNIWFQIGPEPLQLNWHFDPNSAGPLYFVICLTLGIVLP</sequence>
<gene>
    <name evidence="1" type="ORF">HaLaN_02071</name>
</gene>
<feature type="non-terminal residue" evidence="1">
    <location>
        <position position="1"/>
    </location>
</feature>
<feature type="non-terminal residue" evidence="1">
    <location>
        <position position="73"/>
    </location>
</feature>
<organism evidence="1 2">
    <name type="scientific">Haematococcus lacustris</name>
    <name type="common">Green alga</name>
    <name type="synonym">Haematococcus pluvialis</name>
    <dbReference type="NCBI Taxonomy" id="44745"/>
    <lineage>
        <taxon>Eukaryota</taxon>
        <taxon>Viridiplantae</taxon>
        <taxon>Chlorophyta</taxon>
        <taxon>core chlorophytes</taxon>
        <taxon>Chlorophyceae</taxon>
        <taxon>CS clade</taxon>
        <taxon>Chlamydomonadales</taxon>
        <taxon>Haematococcaceae</taxon>
        <taxon>Haematococcus</taxon>
    </lineage>
</organism>
<dbReference type="EMBL" id="BLLF01000085">
    <property type="protein sequence ID" value="GFH07289.1"/>
    <property type="molecule type" value="Genomic_DNA"/>
</dbReference>